<dbReference type="Proteomes" id="UP000294862">
    <property type="component" value="Unassembled WGS sequence"/>
</dbReference>
<accession>A0A4R2IF30</accession>
<dbReference type="AlphaFoldDB" id="A0A4R2IF30"/>
<comment type="caution">
    <text evidence="1">The sequence shown here is derived from an EMBL/GenBank/DDBJ whole genome shotgun (WGS) entry which is preliminary data.</text>
</comment>
<keyword evidence="2" id="KW-1185">Reference proteome</keyword>
<dbReference type="RefSeq" id="WP_131993567.1">
    <property type="nucleotide sequence ID" value="NZ_JACGXM010000002.1"/>
</dbReference>
<name>A0A4R2IF30_9GAMM</name>
<organism evidence="1 2">
    <name type="scientific">Dokdonella fugitiva</name>
    <dbReference type="NCBI Taxonomy" id="328517"/>
    <lineage>
        <taxon>Bacteria</taxon>
        <taxon>Pseudomonadati</taxon>
        <taxon>Pseudomonadota</taxon>
        <taxon>Gammaproteobacteria</taxon>
        <taxon>Lysobacterales</taxon>
        <taxon>Rhodanobacteraceae</taxon>
        <taxon>Dokdonella</taxon>
    </lineage>
</organism>
<evidence type="ECO:0000313" key="1">
    <source>
        <dbReference type="EMBL" id="TCO43313.1"/>
    </source>
</evidence>
<gene>
    <name evidence="1" type="ORF">EV148_101736</name>
</gene>
<dbReference type="EMBL" id="SLWQ01000001">
    <property type="protein sequence ID" value="TCO43313.1"/>
    <property type="molecule type" value="Genomic_DNA"/>
</dbReference>
<protein>
    <submittedName>
        <fullName evidence="1">Uncharacterized protein</fullName>
    </submittedName>
</protein>
<sequence length="106" mass="11739">MLLLAVGLRLQSASKLTPSSPEQAVGMSGGDFVREFDRYRIGLTRDGERRARHEAITRAANFALGRAAARWLDDPNVLWSARRSYIAAQSDEGFETCLSELAALRE</sequence>
<reference evidence="1 2" key="1">
    <citation type="journal article" date="2015" name="Stand. Genomic Sci.">
        <title>Genomic Encyclopedia of Bacterial and Archaeal Type Strains, Phase III: the genomes of soil and plant-associated and newly described type strains.</title>
        <authorList>
            <person name="Whitman W.B."/>
            <person name="Woyke T."/>
            <person name="Klenk H.P."/>
            <person name="Zhou Y."/>
            <person name="Lilburn T.G."/>
            <person name="Beck B.J."/>
            <person name="De Vos P."/>
            <person name="Vandamme P."/>
            <person name="Eisen J.A."/>
            <person name="Garrity G."/>
            <person name="Hugenholtz P."/>
            <person name="Kyrpides N.C."/>
        </authorList>
    </citation>
    <scope>NUCLEOTIDE SEQUENCE [LARGE SCALE GENOMIC DNA]</scope>
    <source>
        <strain evidence="1 2">A3</strain>
    </source>
</reference>
<evidence type="ECO:0000313" key="2">
    <source>
        <dbReference type="Proteomes" id="UP000294862"/>
    </source>
</evidence>
<proteinExistence type="predicted"/>